<name>B4VMS2_9CYAN</name>
<proteinExistence type="predicted"/>
<evidence type="ECO:0000313" key="2">
    <source>
        <dbReference type="Proteomes" id="UP000003835"/>
    </source>
</evidence>
<reference evidence="1 2" key="1">
    <citation type="submission" date="2008-07" db="EMBL/GenBank/DDBJ databases">
        <authorList>
            <person name="Tandeau de Marsac N."/>
            <person name="Ferriera S."/>
            <person name="Johnson J."/>
            <person name="Kravitz S."/>
            <person name="Beeson K."/>
            <person name="Sutton G."/>
            <person name="Rogers Y.-H."/>
            <person name="Friedman R."/>
            <person name="Frazier M."/>
            <person name="Venter J.C."/>
        </authorList>
    </citation>
    <scope>NUCLEOTIDE SEQUENCE [LARGE SCALE GENOMIC DNA]</scope>
    <source>
        <strain evidence="1 2">PCC 7420</strain>
    </source>
</reference>
<protein>
    <recommendedName>
        <fullName evidence="3">Peptidase C-terminal archaeal/bacterial domain-containing protein</fullName>
    </recommendedName>
</protein>
<keyword evidence="2" id="KW-1185">Reference proteome</keyword>
<dbReference type="EMBL" id="DS989845">
    <property type="protein sequence ID" value="EDX76720.1"/>
    <property type="molecule type" value="Genomic_DNA"/>
</dbReference>
<sequence length="134" mass="14121">MIVPTTLAMLLANAGLLHSQTVQRLAPGFNALELQGTSAQGNNCQVGNIQPQYTITLEQDFGSLNFSLQSAGQSALIIEPLNSTGEPVASGRQCVLATAPGQTVEAPGYWEEGTYKIYIVDSTGGQSYTLSISQ</sequence>
<gene>
    <name evidence="1" type="ORF">MC7420_1723</name>
</gene>
<evidence type="ECO:0008006" key="3">
    <source>
        <dbReference type="Google" id="ProtNLM"/>
    </source>
</evidence>
<organism evidence="1 2">
    <name type="scientific">Coleofasciculus chthonoplastes PCC 7420</name>
    <dbReference type="NCBI Taxonomy" id="118168"/>
    <lineage>
        <taxon>Bacteria</taxon>
        <taxon>Bacillati</taxon>
        <taxon>Cyanobacteriota</taxon>
        <taxon>Cyanophyceae</taxon>
        <taxon>Coleofasciculales</taxon>
        <taxon>Coleofasciculaceae</taxon>
        <taxon>Coleofasciculus</taxon>
    </lineage>
</organism>
<dbReference type="AlphaFoldDB" id="B4VMS2"/>
<dbReference type="Proteomes" id="UP000003835">
    <property type="component" value="Unassembled WGS sequence"/>
</dbReference>
<dbReference type="HOGENOM" id="CLU_115813_2_0_3"/>
<evidence type="ECO:0000313" key="1">
    <source>
        <dbReference type="EMBL" id="EDX76720.1"/>
    </source>
</evidence>
<accession>B4VMS2</accession>